<name>A0A7X0AX63_9PROT</name>
<protein>
    <submittedName>
        <fullName evidence="2">Uncharacterized protein</fullName>
    </submittedName>
</protein>
<dbReference type="AlphaFoldDB" id="A0A7X0AX63"/>
<proteinExistence type="predicted"/>
<accession>A0A7X0AX63</accession>
<dbReference type="Proteomes" id="UP000539175">
    <property type="component" value="Unassembled WGS sequence"/>
</dbReference>
<feature type="region of interest" description="Disordered" evidence="1">
    <location>
        <begin position="43"/>
        <end position="85"/>
    </location>
</feature>
<reference evidence="2 3" key="1">
    <citation type="submission" date="2020-08" db="EMBL/GenBank/DDBJ databases">
        <title>Genomic Encyclopedia of Type Strains, Phase IV (KMG-IV): sequencing the most valuable type-strain genomes for metagenomic binning, comparative biology and taxonomic classification.</title>
        <authorList>
            <person name="Goeker M."/>
        </authorList>
    </citation>
    <scope>NUCLEOTIDE SEQUENCE [LARGE SCALE GENOMIC DNA]</scope>
    <source>
        <strain evidence="2 3">DSM 22198</strain>
    </source>
</reference>
<gene>
    <name evidence="2" type="ORF">FHS74_002318</name>
</gene>
<evidence type="ECO:0000313" key="2">
    <source>
        <dbReference type="EMBL" id="MBB6251767.1"/>
    </source>
</evidence>
<organism evidence="2 3">
    <name type="scientific">Nitrospirillum iridis</name>
    <dbReference type="NCBI Taxonomy" id="765888"/>
    <lineage>
        <taxon>Bacteria</taxon>
        <taxon>Pseudomonadati</taxon>
        <taxon>Pseudomonadota</taxon>
        <taxon>Alphaproteobacteria</taxon>
        <taxon>Rhodospirillales</taxon>
        <taxon>Azospirillaceae</taxon>
        <taxon>Nitrospirillum</taxon>
    </lineage>
</organism>
<dbReference type="EMBL" id="JACIIZ010000005">
    <property type="protein sequence ID" value="MBB6251767.1"/>
    <property type="molecule type" value="Genomic_DNA"/>
</dbReference>
<evidence type="ECO:0000256" key="1">
    <source>
        <dbReference type="SAM" id="MobiDB-lite"/>
    </source>
</evidence>
<evidence type="ECO:0000313" key="3">
    <source>
        <dbReference type="Proteomes" id="UP000539175"/>
    </source>
</evidence>
<sequence>MPVLTCPTTTGPSAGPSWRRRGIAALTLAVGLALAPLMTAGSAQAEGVHHRVAHHHHHHHHHHRHPPHHVHHRVVHHAPAAHPHG</sequence>
<comment type="caution">
    <text evidence="2">The sequence shown here is derived from an EMBL/GenBank/DDBJ whole genome shotgun (WGS) entry which is preliminary data.</text>
</comment>
<keyword evidence="3" id="KW-1185">Reference proteome</keyword>
<feature type="compositionally biased region" description="Basic residues" evidence="1">
    <location>
        <begin position="50"/>
        <end position="76"/>
    </location>
</feature>